<dbReference type="PANTHER" id="PTHR43689:SF8">
    <property type="entry name" value="ALPHA_BETA-HYDROLASES SUPERFAMILY PROTEIN"/>
    <property type="match status" value="1"/>
</dbReference>
<dbReference type="Gene3D" id="3.40.50.1820">
    <property type="entry name" value="alpha/beta hydrolase"/>
    <property type="match status" value="1"/>
</dbReference>
<dbReference type="Proteomes" id="UP000658258">
    <property type="component" value="Unassembled WGS sequence"/>
</dbReference>
<proteinExistence type="predicted"/>
<dbReference type="InterPro" id="IPR029058">
    <property type="entry name" value="AB_hydrolase_fold"/>
</dbReference>
<sequence>MRGMTKKKIKIGCLTLLLGFIVLTQIVSSCVSLTKSDREVAKYFRDKPVQPRSVFYNVDGYAIHYKQLDVAKNGTIVFLHGSPGGWDAFIDYFADSTLYQNVTVVAVDRPGYGKSEFGKPVGSIEKQAALLQPMLEALPAPRVIVGHSLGGPIAARLAMDYPDWVDGLVLLAPALDPRLEPNEDWFRKPMRWPLLSALVPKIIRVSNEELIFLEEELEQMLLLWPGVQAKTIVLQGGEDGLVHPQNANFADSMLINAQKEVIFLPKQNHFLPWNEYALVKQKALELMREFRQ</sequence>
<protein>
    <submittedName>
        <fullName evidence="2">Alpha/beta hydrolase</fullName>
    </submittedName>
</protein>
<evidence type="ECO:0000313" key="2">
    <source>
        <dbReference type="EMBL" id="GHE62538.1"/>
    </source>
</evidence>
<dbReference type="EMBL" id="BNAG01000002">
    <property type="protein sequence ID" value="GHE62538.1"/>
    <property type="molecule type" value="Genomic_DNA"/>
</dbReference>
<dbReference type="PROSITE" id="PS51257">
    <property type="entry name" value="PROKAR_LIPOPROTEIN"/>
    <property type="match status" value="1"/>
</dbReference>
<dbReference type="GO" id="GO:0016787">
    <property type="term" value="F:hydrolase activity"/>
    <property type="evidence" value="ECO:0007669"/>
    <property type="project" value="UniProtKB-KW"/>
</dbReference>
<dbReference type="InterPro" id="IPR000073">
    <property type="entry name" value="AB_hydrolase_1"/>
</dbReference>
<dbReference type="PANTHER" id="PTHR43689">
    <property type="entry name" value="HYDROLASE"/>
    <property type="match status" value="1"/>
</dbReference>
<evidence type="ECO:0000259" key="1">
    <source>
        <dbReference type="Pfam" id="PF00561"/>
    </source>
</evidence>
<dbReference type="PRINTS" id="PR00111">
    <property type="entry name" value="ABHYDROLASE"/>
</dbReference>
<keyword evidence="3" id="KW-1185">Reference proteome</keyword>
<feature type="domain" description="AB hydrolase-1" evidence="1">
    <location>
        <begin position="75"/>
        <end position="185"/>
    </location>
</feature>
<dbReference type="SUPFAM" id="SSF53474">
    <property type="entry name" value="alpha/beta-Hydrolases"/>
    <property type="match status" value="1"/>
</dbReference>
<keyword evidence="2" id="KW-0378">Hydrolase</keyword>
<dbReference type="Pfam" id="PF00561">
    <property type="entry name" value="Abhydrolase_1"/>
    <property type="match status" value="1"/>
</dbReference>
<reference evidence="3" key="1">
    <citation type="journal article" date="2019" name="Int. J. Syst. Evol. Microbiol.">
        <title>The Global Catalogue of Microorganisms (GCM) 10K type strain sequencing project: providing services to taxonomists for standard genome sequencing and annotation.</title>
        <authorList>
            <consortium name="The Broad Institute Genomics Platform"/>
            <consortium name="The Broad Institute Genome Sequencing Center for Infectious Disease"/>
            <person name="Wu L."/>
            <person name="Ma J."/>
        </authorList>
    </citation>
    <scope>NUCLEOTIDE SEQUENCE [LARGE SCALE GENOMIC DNA]</scope>
    <source>
        <strain evidence="3">CGMCC 1.15111</strain>
    </source>
</reference>
<accession>A0ABQ3I7M5</accession>
<gene>
    <name evidence="2" type="ORF">GCM10011340_17240</name>
</gene>
<evidence type="ECO:0000313" key="3">
    <source>
        <dbReference type="Proteomes" id="UP000658258"/>
    </source>
</evidence>
<organism evidence="2 3">
    <name type="scientific">Roseivirga thermotolerans</name>
    <dbReference type="NCBI Taxonomy" id="1758176"/>
    <lineage>
        <taxon>Bacteria</taxon>
        <taxon>Pseudomonadati</taxon>
        <taxon>Bacteroidota</taxon>
        <taxon>Cytophagia</taxon>
        <taxon>Cytophagales</taxon>
        <taxon>Roseivirgaceae</taxon>
        <taxon>Roseivirga</taxon>
    </lineage>
</organism>
<name>A0ABQ3I7M5_9BACT</name>
<comment type="caution">
    <text evidence="2">The sequence shown here is derived from an EMBL/GenBank/DDBJ whole genome shotgun (WGS) entry which is preliminary data.</text>
</comment>